<dbReference type="KEGG" id="mauu:NCTC10437_00803"/>
<dbReference type="SUPFAM" id="SSF50952">
    <property type="entry name" value="Soluble quinoprotein glucose dehydrogenase"/>
    <property type="match status" value="1"/>
</dbReference>
<dbReference type="AlphaFoldDB" id="A0A448IGW7"/>
<sequence>MGESSAGARTDRRSGDYARYVGRVGGLAFALGIGAAVLTGTAVASADTTDSGSTAASSSASSSDGGTSTSTSTSTSTKTRSGTASETASSSTSEGSDDSEDSNDTDASDTDADDADSADQSDDEAAVDDADEVAAEDDSPSAEDVDVPADAPETADSTETTQALAAAEPDEPSFFEKLFSNKSPTLNHNPAENTVIEGQVVGNLHPEDPDSTRLTYTATRPAHGTVAIDGTGNFVYTPGATYAGQDTFQVTVSDASSGFHVHGAAGLLNLFTFGLLGSSGHRTTETVFIGFDRATVVSGLNSPVDFRFLPDGRILVAEKGGAIRVVQNGTLLAQPAITLAVRTETERGISGLAIDPAFATNGRIYVSYIAASTTRNTLSRLTMTGNTATLDQVLIQSTLDAAPNHHGGALGFGPDGKLYWGVGDNASGANAQNLTNIHGKILRLNTDGSVPTDNPLINGARTHIYAYGLRNPFRLTFTPTGQLLVADVGNAAFEEVNKVTAGANYGWPSSEGLCTSSCAGKTDPIYTYARNGGAAITSVTVYLDKVFIADTVQGWIKVLTCTPDYATCGNVQTFDPNGGATVVLANGPDGNLYQLTYSPGALIRISPTGPPPAATLL</sequence>
<dbReference type="EMBL" id="LR134356">
    <property type="protein sequence ID" value="VEG51690.1"/>
    <property type="molecule type" value="Genomic_DNA"/>
</dbReference>
<keyword evidence="2" id="KW-1133">Transmembrane helix</keyword>
<dbReference type="STRING" id="1791.GCA_001049355_02292"/>
<gene>
    <name evidence="4" type="primary">gdhB_1</name>
    <name evidence="4" type="ORF">NCTC10437_00803</name>
</gene>
<proteinExistence type="predicted"/>
<evidence type="ECO:0000256" key="1">
    <source>
        <dbReference type="SAM" id="MobiDB-lite"/>
    </source>
</evidence>
<dbReference type="OrthoDB" id="9770043at2"/>
<dbReference type="Proteomes" id="UP000279306">
    <property type="component" value="Chromosome"/>
</dbReference>
<keyword evidence="5" id="KW-1185">Reference proteome</keyword>
<dbReference type="InterPro" id="IPR012938">
    <property type="entry name" value="Glc/Sorbosone_DH"/>
</dbReference>
<keyword evidence="2" id="KW-0472">Membrane</keyword>
<dbReference type="GO" id="GO:0008876">
    <property type="term" value="F:quinoprotein glucose dehydrogenase activity"/>
    <property type="evidence" value="ECO:0007669"/>
    <property type="project" value="UniProtKB-EC"/>
</dbReference>
<evidence type="ECO:0000256" key="2">
    <source>
        <dbReference type="SAM" id="Phobius"/>
    </source>
</evidence>
<organism evidence="4 5">
    <name type="scientific">Mycolicibacterium aurum</name>
    <name type="common">Mycobacterium aurum</name>
    <dbReference type="NCBI Taxonomy" id="1791"/>
    <lineage>
        <taxon>Bacteria</taxon>
        <taxon>Bacillati</taxon>
        <taxon>Actinomycetota</taxon>
        <taxon>Actinomycetes</taxon>
        <taxon>Mycobacteriales</taxon>
        <taxon>Mycobacteriaceae</taxon>
        <taxon>Mycolicibacterium</taxon>
    </lineage>
</organism>
<dbReference type="EC" id="1.1.5.2" evidence="4"/>
<dbReference type="Pfam" id="PF07995">
    <property type="entry name" value="GSDH"/>
    <property type="match status" value="1"/>
</dbReference>
<evidence type="ECO:0000313" key="5">
    <source>
        <dbReference type="Proteomes" id="UP000279306"/>
    </source>
</evidence>
<keyword evidence="4" id="KW-0560">Oxidoreductase</keyword>
<dbReference type="Gene3D" id="2.120.10.30">
    <property type="entry name" value="TolB, C-terminal domain"/>
    <property type="match status" value="1"/>
</dbReference>
<accession>A0A448IGW7</accession>
<reference evidence="4 5" key="1">
    <citation type="submission" date="2018-12" db="EMBL/GenBank/DDBJ databases">
        <authorList>
            <consortium name="Pathogen Informatics"/>
        </authorList>
    </citation>
    <scope>NUCLEOTIDE SEQUENCE [LARGE SCALE GENOMIC DNA]</scope>
    <source>
        <strain evidence="4 5">NCTC10437</strain>
    </source>
</reference>
<feature type="domain" description="Glucose/Sorbosone dehydrogenase" evidence="3">
    <location>
        <begin position="300"/>
        <end position="511"/>
    </location>
</feature>
<dbReference type="Pfam" id="PF17963">
    <property type="entry name" value="Big_9"/>
    <property type="match status" value="1"/>
</dbReference>
<evidence type="ECO:0000313" key="4">
    <source>
        <dbReference type="EMBL" id="VEG51690.1"/>
    </source>
</evidence>
<dbReference type="PANTHER" id="PTHR19328">
    <property type="entry name" value="HEDGEHOG-INTERACTING PROTEIN"/>
    <property type="match status" value="1"/>
</dbReference>
<dbReference type="PANTHER" id="PTHR19328:SF75">
    <property type="entry name" value="ALDOSE SUGAR DEHYDROGENASE YLII"/>
    <property type="match status" value="1"/>
</dbReference>
<dbReference type="Gene3D" id="2.60.40.3440">
    <property type="match status" value="1"/>
</dbReference>
<keyword evidence="2" id="KW-0812">Transmembrane</keyword>
<dbReference type="InterPro" id="IPR011041">
    <property type="entry name" value="Quinoprot_gluc/sorb_DH_b-prop"/>
</dbReference>
<dbReference type="RefSeq" id="WP_048632207.1">
    <property type="nucleotide sequence ID" value="NZ_CVQQ01000006.1"/>
</dbReference>
<feature type="compositionally biased region" description="Acidic residues" evidence="1">
    <location>
        <begin position="95"/>
        <end position="147"/>
    </location>
</feature>
<feature type="transmembrane region" description="Helical" evidence="2">
    <location>
        <begin position="20"/>
        <end position="44"/>
    </location>
</feature>
<feature type="compositionally biased region" description="Low complexity" evidence="1">
    <location>
        <begin position="43"/>
        <end position="94"/>
    </location>
</feature>
<evidence type="ECO:0000259" key="3">
    <source>
        <dbReference type="Pfam" id="PF07995"/>
    </source>
</evidence>
<name>A0A448IGW7_MYCAU</name>
<feature type="region of interest" description="Disordered" evidence="1">
    <location>
        <begin position="43"/>
        <end position="165"/>
    </location>
</feature>
<dbReference type="InterPro" id="IPR011042">
    <property type="entry name" value="6-blade_b-propeller_TolB-like"/>
</dbReference>
<protein>
    <submittedName>
        <fullName evidence="4">Glucose/sorbosone dehydrogenases-like protein</fullName>
        <ecNumber evidence="4">1.1.5.2</ecNumber>
    </submittedName>
</protein>